<keyword evidence="1" id="KW-1133">Transmembrane helix</keyword>
<sequence>MWTSHGGCTKQIQLLLVPTAEICSSSSHLVCHFYGQLIVARFRFKNQLDINSILLMVFLTLSCFFCSHFPQLNFKNTIPQTLHSRCGSSR</sequence>
<reference evidence="2 3" key="2">
    <citation type="journal article" date="2018" name="Plant J.">
        <title>The Physcomitrella patens chromosome-scale assembly reveals moss genome structure and evolution.</title>
        <authorList>
            <person name="Lang D."/>
            <person name="Ullrich K.K."/>
            <person name="Murat F."/>
            <person name="Fuchs J."/>
            <person name="Jenkins J."/>
            <person name="Haas F.B."/>
            <person name="Piednoel M."/>
            <person name="Gundlach H."/>
            <person name="Van Bel M."/>
            <person name="Meyberg R."/>
            <person name="Vives C."/>
            <person name="Morata J."/>
            <person name="Symeonidi A."/>
            <person name="Hiss M."/>
            <person name="Muchero W."/>
            <person name="Kamisugi Y."/>
            <person name="Saleh O."/>
            <person name="Blanc G."/>
            <person name="Decker E.L."/>
            <person name="van Gessel N."/>
            <person name="Grimwood J."/>
            <person name="Hayes R.D."/>
            <person name="Graham S.W."/>
            <person name="Gunter L.E."/>
            <person name="McDaniel S.F."/>
            <person name="Hoernstein S.N.W."/>
            <person name="Larsson A."/>
            <person name="Li F.W."/>
            <person name="Perroud P.F."/>
            <person name="Phillips J."/>
            <person name="Ranjan P."/>
            <person name="Rokshar D.S."/>
            <person name="Rothfels C.J."/>
            <person name="Schneider L."/>
            <person name="Shu S."/>
            <person name="Stevenson D.W."/>
            <person name="Thummler F."/>
            <person name="Tillich M."/>
            <person name="Villarreal Aguilar J.C."/>
            <person name="Widiez T."/>
            <person name="Wong G.K."/>
            <person name="Wymore A."/>
            <person name="Zhang Y."/>
            <person name="Zimmer A.D."/>
            <person name="Quatrano R.S."/>
            <person name="Mayer K.F.X."/>
            <person name="Goodstein D."/>
            <person name="Casacuberta J.M."/>
            <person name="Vandepoele K."/>
            <person name="Reski R."/>
            <person name="Cuming A.C."/>
            <person name="Tuskan G.A."/>
            <person name="Maumus F."/>
            <person name="Salse J."/>
            <person name="Schmutz J."/>
            <person name="Rensing S.A."/>
        </authorList>
    </citation>
    <scope>NUCLEOTIDE SEQUENCE [LARGE SCALE GENOMIC DNA]</scope>
    <source>
        <strain evidence="2 3">cv. Gransden 2004</strain>
    </source>
</reference>
<evidence type="ECO:0000313" key="3">
    <source>
        <dbReference type="Proteomes" id="UP000006727"/>
    </source>
</evidence>
<protein>
    <submittedName>
        <fullName evidence="2">Uncharacterized protein</fullName>
    </submittedName>
</protein>
<keyword evidence="1" id="KW-0812">Transmembrane</keyword>
<dbReference type="EnsemblPlants" id="Pp3c2_5150V3.2">
    <property type="protein sequence ID" value="PAC:32936492.CDS.1"/>
    <property type="gene ID" value="Pp3c2_5150"/>
</dbReference>
<proteinExistence type="predicted"/>
<dbReference type="EMBL" id="ABEU02000002">
    <property type="status" value="NOT_ANNOTATED_CDS"/>
    <property type="molecule type" value="Genomic_DNA"/>
</dbReference>
<evidence type="ECO:0000256" key="1">
    <source>
        <dbReference type="SAM" id="Phobius"/>
    </source>
</evidence>
<accession>A0A7I3ZC24</accession>
<dbReference type="EnsemblPlants" id="Pp3c2_5150V3.3">
    <property type="protein sequence ID" value="PAC:32936493.CDS.1"/>
    <property type="gene ID" value="Pp3c2_5150"/>
</dbReference>
<organism evidence="2 3">
    <name type="scientific">Physcomitrium patens</name>
    <name type="common">Spreading-leaved earth moss</name>
    <name type="synonym">Physcomitrella patens</name>
    <dbReference type="NCBI Taxonomy" id="3218"/>
    <lineage>
        <taxon>Eukaryota</taxon>
        <taxon>Viridiplantae</taxon>
        <taxon>Streptophyta</taxon>
        <taxon>Embryophyta</taxon>
        <taxon>Bryophyta</taxon>
        <taxon>Bryophytina</taxon>
        <taxon>Bryopsida</taxon>
        <taxon>Funariidae</taxon>
        <taxon>Funariales</taxon>
        <taxon>Funariaceae</taxon>
        <taxon>Physcomitrium</taxon>
    </lineage>
</organism>
<keyword evidence="3" id="KW-1185">Reference proteome</keyword>
<dbReference type="Proteomes" id="UP000006727">
    <property type="component" value="Chromosome 2"/>
</dbReference>
<name>A0A7I3ZC24_PHYPA</name>
<dbReference type="InParanoid" id="A0A7I3ZC24"/>
<reference evidence="2 3" key="1">
    <citation type="journal article" date="2008" name="Science">
        <title>The Physcomitrella genome reveals evolutionary insights into the conquest of land by plants.</title>
        <authorList>
            <person name="Rensing S."/>
            <person name="Lang D."/>
            <person name="Zimmer A."/>
            <person name="Terry A."/>
            <person name="Salamov A."/>
            <person name="Shapiro H."/>
            <person name="Nishiyama T."/>
            <person name="Perroud P.-F."/>
            <person name="Lindquist E."/>
            <person name="Kamisugi Y."/>
            <person name="Tanahashi T."/>
            <person name="Sakakibara K."/>
            <person name="Fujita T."/>
            <person name="Oishi K."/>
            <person name="Shin-I T."/>
            <person name="Kuroki Y."/>
            <person name="Toyoda A."/>
            <person name="Suzuki Y."/>
            <person name="Hashimoto A."/>
            <person name="Yamaguchi K."/>
            <person name="Sugano A."/>
            <person name="Kohara Y."/>
            <person name="Fujiyama A."/>
            <person name="Anterola A."/>
            <person name="Aoki S."/>
            <person name="Ashton N."/>
            <person name="Barbazuk W.B."/>
            <person name="Barker E."/>
            <person name="Bennetzen J."/>
            <person name="Bezanilla M."/>
            <person name="Blankenship R."/>
            <person name="Cho S.H."/>
            <person name="Dutcher S."/>
            <person name="Estelle M."/>
            <person name="Fawcett J.A."/>
            <person name="Gundlach H."/>
            <person name="Hanada K."/>
            <person name="Heyl A."/>
            <person name="Hicks K.A."/>
            <person name="Hugh J."/>
            <person name="Lohr M."/>
            <person name="Mayer K."/>
            <person name="Melkozernov A."/>
            <person name="Murata T."/>
            <person name="Nelson D."/>
            <person name="Pils B."/>
            <person name="Prigge M."/>
            <person name="Reiss B."/>
            <person name="Renner T."/>
            <person name="Rombauts S."/>
            <person name="Rushton P."/>
            <person name="Sanderfoot A."/>
            <person name="Schween G."/>
            <person name="Shiu S.-H."/>
            <person name="Stueber K."/>
            <person name="Theodoulou F.L."/>
            <person name="Tu H."/>
            <person name="Van de Peer Y."/>
            <person name="Verrier P.J."/>
            <person name="Waters E."/>
            <person name="Wood A."/>
            <person name="Yang L."/>
            <person name="Cove D."/>
            <person name="Cuming A."/>
            <person name="Hasebe M."/>
            <person name="Lucas S."/>
            <person name="Mishler D.B."/>
            <person name="Reski R."/>
            <person name="Grigoriev I."/>
            <person name="Quatrano R.S."/>
            <person name="Boore J.L."/>
        </authorList>
    </citation>
    <scope>NUCLEOTIDE SEQUENCE [LARGE SCALE GENOMIC DNA]</scope>
    <source>
        <strain evidence="2 3">cv. Gransden 2004</strain>
    </source>
</reference>
<dbReference type="Gramene" id="Pp3c2_5150V3.2">
    <property type="protein sequence ID" value="PAC:32936492.CDS.1"/>
    <property type="gene ID" value="Pp3c2_5150"/>
</dbReference>
<reference evidence="2" key="3">
    <citation type="submission" date="2020-12" db="UniProtKB">
        <authorList>
            <consortium name="EnsemblPlants"/>
        </authorList>
    </citation>
    <scope>IDENTIFICATION</scope>
</reference>
<dbReference type="AlphaFoldDB" id="A0A7I3ZC24"/>
<feature type="transmembrane region" description="Helical" evidence="1">
    <location>
        <begin position="50"/>
        <end position="70"/>
    </location>
</feature>
<dbReference type="Gramene" id="Pp3c2_5150V3.3">
    <property type="protein sequence ID" value="PAC:32936493.CDS.1"/>
    <property type="gene ID" value="Pp3c2_5150"/>
</dbReference>
<keyword evidence="1" id="KW-0472">Membrane</keyword>
<evidence type="ECO:0000313" key="2">
    <source>
        <dbReference type="EnsemblPlants" id="PAC:32936492.CDS.1"/>
    </source>
</evidence>